<evidence type="ECO:0000313" key="2">
    <source>
        <dbReference type="Proteomes" id="UP000296159"/>
    </source>
</evidence>
<dbReference type="AlphaFoldDB" id="A0A2U1U9B2"/>
<dbReference type="EMBL" id="QDKH01000005">
    <property type="protein sequence ID" value="PWC18258.1"/>
    <property type="molecule type" value="Genomic_DNA"/>
</dbReference>
<reference evidence="1 2" key="1">
    <citation type="submission" date="2018-04" db="EMBL/GenBank/DDBJ databases">
        <title>Brenneria corticis sp.nov.</title>
        <authorList>
            <person name="Li Y."/>
        </authorList>
    </citation>
    <scope>NUCLEOTIDE SEQUENCE [LARGE SCALE GENOMIC DNA]</scope>
    <source>
        <strain evidence="1 2">CFCC 11842</strain>
    </source>
</reference>
<sequence length="84" mass="9650">MSSSYIHESILRKDRQHALSFGRLFLQIYGDMATKAEAIEVFKDWNRTGNSAFSKKISSPPNIKELINSIKNMKESKEKNDTID</sequence>
<evidence type="ECO:0000313" key="1">
    <source>
        <dbReference type="EMBL" id="PWC18258.1"/>
    </source>
</evidence>
<organism evidence="1 2">
    <name type="scientific">Brenneria corticis</name>
    <dbReference type="NCBI Taxonomy" id="2173106"/>
    <lineage>
        <taxon>Bacteria</taxon>
        <taxon>Pseudomonadati</taxon>
        <taxon>Pseudomonadota</taxon>
        <taxon>Gammaproteobacteria</taxon>
        <taxon>Enterobacterales</taxon>
        <taxon>Pectobacteriaceae</taxon>
        <taxon>Brenneria</taxon>
    </lineage>
</organism>
<name>A0A2U1U9B2_9GAMM</name>
<keyword evidence="2" id="KW-1185">Reference proteome</keyword>
<gene>
    <name evidence="1" type="ORF">DDT56_04940</name>
</gene>
<protein>
    <submittedName>
        <fullName evidence="1">Uncharacterized protein</fullName>
    </submittedName>
</protein>
<dbReference type="Proteomes" id="UP000296159">
    <property type="component" value="Unassembled WGS sequence"/>
</dbReference>
<accession>A0A2U1U9B2</accession>
<proteinExistence type="predicted"/>
<comment type="caution">
    <text evidence="1">The sequence shown here is derived from an EMBL/GenBank/DDBJ whole genome shotgun (WGS) entry which is preliminary data.</text>
</comment>